<keyword evidence="3" id="KW-1185">Reference proteome</keyword>
<proteinExistence type="predicted"/>
<name>A0A165WIZ0_9AGAM</name>
<dbReference type="SUPFAM" id="SSF52540">
    <property type="entry name" value="P-loop containing nucleoside triphosphate hydrolases"/>
    <property type="match status" value="1"/>
</dbReference>
<dbReference type="InterPro" id="IPR027417">
    <property type="entry name" value="P-loop_NTPase"/>
</dbReference>
<protein>
    <recommendedName>
        <fullName evidence="1">DNA2/NAM7 helicase-like C-terminal domain-containing protein</fullName>
    </recommendedName>
</protein>
<reference evidence="2 3" key="1">
    <citation type="journal article" date="2016" name="Mol. Biol. Evol.">
        <title>Comparative Genomics of Early-Diverging Mushroom-Forming Fungi Provides Insights into the Origins of Lignocellulose Decay Capabilities.</title>
        <authorList>
            <person name="Nagy L.G."/>
            <person name="Riley R."/>
            <person name="Tritt A."/>
            <person name="Adam C."/>
            <person name="Daum C."/>
            <person name="Floudas D."/>
            <person name="Sun H."/>
            <person name="Yadav J.S."/>
            <person name="Pangilinan J."/>
            <person name="Larsson K.H."/>
            <person name="Matsuura K."/>
            <person name="Barry K."/>
            <person name="Labutti K."/>
            <person name="Kuo R."/>
            <person name="Ohm R.A."/>
            <person name="Bhattacharya S.S."/>
            <person name="Shirouzu T."/>
            <person name="Yoshinaga Y."/>
            <person name="Martin F.M."/>
            <person name="Grigoriev I.V."/>
            <person name="Hibbett D.S."/>
        </authorList>
    </citation>
    <scope>NUCLEOTIDE SEQUENCE [LARGE SCALE GENOMIC DNA]</scope>
    <source>
        <strain evidence="2 3">CBS 109695</strain>
    </source>
</reference>
<organism evidence="2 3">
    <name type="scientific">Athelia psychrophila</name>
    <dbReference type="NCBI Taxonomy" id="1759441"/>
    <lineage>
        <taxon>Eukaryota</taxon>
        <taxon>Fungi</taxon>
        <taxon>Dikarya</taxon>
        <taxon>Basidiomycota</taxon>
        <taxon>Agaricomycotina</taxon>
        <taxon>Agaricomycetes</taxon>
        <taxon>Agaricomycetidae</taxon>
        <taxon>Atheliales</taxon>
        <taxon>Atheliaceae</taxon>
        <taxon>Athelia</taxon>
    </lineage>
</organism>
<dbReference type="EMBL" id="KV417743">
    <property type="protein sequence ID" value="KZP07667.1"/>
    <property type="molecule type" value="Genomic_DNA"/>
</dbReference>
<dbReference type="OrthoDB" id="6513042at2759"/>
<dbReference type="PANTHER" id="PTHR10887:SF495">
    <property type="entry name" value="HELICASE SENATAXIN ISOFORM X1-RELATED"/>
    <property type="match status" value="1"/>
</dbReference>
<dbReference type="CDD" id="cd18808">
    <property type="entry name" value="SF1_C_Upf1"/>
    <property type="match status" value="1"/>
</dbReference>
<evidence type="ECO:0000259" key="1">
    <source>
        <dbReference type="Pfam" id="PF13087"/>
    </source>
</evidence>
<gene>
    <name evidence="2" type="ORF">FIBSPDRAFT_279424</name>
</gene>
<accession>A0A165WIZ0</accession>
<dbReference type="InterPro" id="IPR045055">
    <property type="entry name" value="DNA2/NAM7-like"/>
</dbReference>
<evidence type="ECO:0000313" key="3">
    <source>
        <dbReference type="Proteomes" id="UP000076532"/>
    </source>
</evidence>
<dbReference type="STRING" id="436010.A0A165WIZ0"/>
<dbReference type="AlphaFoldDB" id="A0A165WIZ0"/>
<sequence>MPVPIGAFISRHVYEGKLITQHNITTVSSCRFKDVRNGKELLVGGSWANQKEVMAVMAIARQYHSSGKKYRIITPYDAQRNYLEKALKETKLPWEDKCFCVDSFQGNEEDHIIISLVRSDKIGFLKNLRRSNVMLSRCKMSMLIVTNRAFISGVAASSLVGKLATELGEQAWL</sequence>
<dbReference type="Gene3D" id="3.40.50.300">
    <property type="entry name" value="P-loop containing nucleotide triphosphate hydrolases"/>
    <property type="match status" value="1"/>
</dbReference>
<evidence type="ECO:0000313" key="2">
    <source>
        <dbReference type="EMBL" id="KZP07667.1"/>
    </source>
</evidence>
<feature type="domain" description="DNA2/NAM7 helicase-like C-terminal" evidence="1">
    <location>
        <begin position="4"/>
        <end position="148"/>
    </location>
</feature>
<dbReference type="Pfam" id="PF13087">
    <property type="entry name" value="AAA_12"/>
    <property type="match status" value="1"/>
</dbReference>
<dbReference type="Proteomes" id="UP000076532">
    <property type="component" value="Unassembled WGS sequence"/>
</dbReference>
<dbReference type="InterPro" id="IPR047187">
    <property type="entry name" value="SF1_C_Upf1"/>
</dbReference>
<dbReference type="InterPro" id="IPR041679">
    <property type="entry name" value="DNA2/NAM7-like_C"/>
</dbReference>
<dbReference type="PANTHER" id="PTHR10887">
    <property type="entry name" value="DNA2/NAM7 HELICASE FAMILY"/>
    <property type="match status" value="1"/>
</dbReference>